<protein>
    <recommendedName>
        <fullName evidence="5">Extracellular solute-binding protein</fullName>
    </recommendedName>
</protein>
<dbReference type="PANTHER" id="PTHR30061">
    <property type="entry name" value="MALTOSE-BINDING PERIPLASMIC PROTEIN"/>
    <property type="match status" value="1"/>
</dbReference>
<evidence type="ECO:0008006" key="5">
    <source>
        <dbReference type="Google" id="ProtNLM"/>
    </source>
</evidence>
<dbReference type="GO" id="GO:0015768">
    <property type="term" value="P:maltose transport"/>
    <property type="evidence" value="ECO:0007669"/>
    <property type="project" value="TreeGrafter"/>
</dbReference>
<feature type="non-terminal residue" evidence="4">
    <location>
        <position position="1"/>
    </location>
</feature>
<accession>X1CL34</accession>
<dbReference type="EMBL" id="BART01029581">
    <property type="protein sequence ID" value="GAH08442.1"/>
    <property type="molecule type" value="Genomic_DNA"/>
</dbReference>
<evidence type="ECO:0000256" key="3">
    <source>
        <dbReference type="ARBA" id="ARBA00022729"/>
    </source>
</evidence>
<evidence type="ECO:0000313" key="4">
    <source>
        <dbReference type="EMBL" id="GAH08442.1"/>
    </source>
</evidence>
<sequence length="211" mass="23892">TFYGNLDNDASAKALVWHVNLLHGPDKSDDWALKHDAEGFAAGAVAMFMRESWVIPFMKENGPNINYGIAYQPRDKYWRIYDWLCNACVPESGKQKSVAWEFAKVMQKEEVMEVLFKDSGWIPSRRDISFSSVLSAEPRFKTFIEVPAGAEIYFEANASSYTELWTRVGEIVQEAFRDAGLVDNLNGCRAVVKNADDIANQILKDSNEYGE</sequence>
<name>X1CL34_9ZZZZ</name>
<dbReference type="Gene3D" id="3.40.190.10">
    <property type="entry name" value="Periplasmic binding protein-like II"/>
    <property type="match status" value="1"/>
</dbReference>
<dbReference type="GO" id="GO:0042956">
    <property type="term" value="P:maltodextrin transmembrane transport"/>
    <property type="evidence" value="ECO:0007669"/>
    <property type="project" value="TreeGrafter"/>
</dbReference>
<dbReference type="Pfam" id="PF13416">
    <property type="entry name" value="SBP_bac_8"/>
    <property type="match status" value="1"/>
</dbReference>
<dbReference type="GO" id="GO:1901982">
    <property type="term" value="F:maltose binding"/>
    <property type="evidence" value="ECO:0007669"/>
    <property type="project" value="TreeGrafter"/>
</dbReference>
<evidence type="ECO:0000256" key="1">
    <source>
        <dbReference type="ARBA" id="ARBA00008520"/>
    </source>
</evidence>
<dbReference type="PANTHER" id="PTHR30061:SF50">
    <property type="entry name" value="MALTOSE_MALTODEXTRIN-BINDING PERIPLASMIC PROTEIN"/>
    <property type="match status" value="1"/>
</dbReference>
<dbReference type="GO" id="GO:0055052">
    <property type="term" value="C:ATP-binding cassette (ABC) transporter complex, substrate-binding subunit-containing"/>
    <property type="evidence" value="ECO:0007669"/>
    <property type="project" value="TreeGrafter"/>
</dbReference>
<keyword evidence="2" id="KW-0813">Transport</keyword>
<evidence type="ECO:0000256" key="2">
    <source>
        <dbReference type="ARBA" id="ARBA00022448"/>
    </source>
</evidence>
<organism evidence="4">
    <name type="scientific">marine sediment metagenome</name>
    <dbReference type="NCBI Taxonomy" id="412755"/>
    <lineage>
        <taxon>unclassified sequences</taxon>
        <taxon>metagenomes</taxon>
        <taxon>ecological metagenomes</taxon>
    </lineage>
</organism>
<reference evidence="4" key="1">
    <citation type="journal article" date="2014" name="Front. Microbiol.">
        <title>High frequency of phylogenetically diverse reductive dehalogenase-homologous genes in deep subseafloor sedimentary metagenomes.</title>
        <authorList>
            <person name="Kawai M."/>
            <person name="Futagami T."/>
            <person name="Toyoda A."/>
            <person name="Takaki Y."/>
            <person name="Nishi S."/>
            <person name="Hori S."/>
            <person name="Arai W."/>
            <person name="Tsubouchi T."/>
            <person name="Morono Y."/>
            <person name="Uchiyama I."/>
            <person name="Ito T."/>
            <person name="Fujiyama A."/>
            <person name="Inagaki F."/>
            <person name="Takami H."/>
        </authorList>
    </citation>
    <scope>NUCLEOTIDE SEQUENCE</scope>
    <source>
        <strain evidence="4">Expedition CK06-06</strain>
    </source>
</reference>
<dbReference type="InterPro" id="IPR006059">
    <property type="entry name" value="SBP"/>
</dbReference>
<dbReference type="AlphaFoldDB" id="X1CL34"/>
<dbReference type="SUPFAM" id="SSF53850">
    <property type="entry name" value="Periplasmic binding protein-like II"/>
    <property type="match status" value="1"/>
</dbReference>
<comment type="caution">
    <text evidence="4">The sequence shown here is derived from an EMBL/GenBank/DDBJ whole genome shotgun (WGS) entry which is preliminary data.</text>
</comment>
<comment type="similarity">
    <text evidence="1">Belongs to the bacterial solute-binding protein 1 family.</text>
</comment>
<keyword evidence="3" id="KW-0732">Signal</keyword>
<proteinExistence type="inferred from homology"/>
<gene>
    <name evidence="4" type="ORF">S01H4_51864</name>
</gene>